<dbReference type="SUPFAM" id="SSF89447">
    <property type="entry name" value="AbrB/MazE/MraZ-like"/>
    <property type="match status" value="1"/>
</dbReference>
<name>A0A1H8Q6J1_9PROT</name>
<dbReference type="Proteomes" id="UP000198814">
    <property type="component" value="Unassembled WGS sequence"/>
</dbReference>
<dbReference type="SMART" id="SM00966">
    <property type="entry name" value="SpoVT_AbrB"/>
    <property type="match status" value="1"/>
</dbReference>
<dbReference type="InterPro" id="IPR037914">
    <property type="entry name" value="SpoVT-AbrB_sf"/>
</dbReference>
<keyword evidence="1" id="KW-0238">DNA-binding</keyword>
<dbReference type="Gene3D" id="2.10.260.10">
    <property type="match status" value="1"/>
</dbReference>
<evidence type="ECO:0000256" key="1">
    <source>
        <dbReference type="PROSITE-ProRule" id="PRU01076"/>
    </source>
</evidence>
<reference evidence="4" key="1">
    <citation type="submission" date="2016-10" db="EMBL/GenBank/DDBJ databases">
        <authorList>
            <person name="Varghese N."/>
            <person name="Submissions S."/>
        </authorList>
    </citation>
    <scope>NUCLEOTIDE SEQUENCE [LARGE SCALE GENOMIC DNA]</scope>
    <source>
        <strain evidence="4">Nm76</strain>
    </source>
</reference>
<dbReference type="EMBL" id="FODO01000011">
    <property type="protein sequence ID" value="SEO49839.1"/>
    <property type="molecule type" value="Genomic_DNA"/>
</dbReference>
<organism evidence="3 4">
    <name type="scientific">Nitrosomonas oligotropha</name>
    <dbReference type="NCBI Taxonomy" id="42354"/>
    <lineage>
        <taxon>Bacteria</taxon>
        <taxon>Pseudomonadati</taxon>
        <taxon>Pseudomonadota</taxon>
        <taxon>Betaproteobacteria</taxon>
        <taxon>Nitrosomonadales</taxon>
        <taxon>Nitrosomonadaceae</taxon>
        <taxon>Nitrosomonas</taxon>
    </lineage>
</organism>
<evidence type="ECO:0000259" key="2">
    <source>
        <dbReference type="PROSITE" id="PS51740"/>
    </source>
</evidence>
<dbReference type="Pfam" id="PF04014">
    <property type="entry name" value="MazE_antitoxin"/>
    <property type="match status" value="1"/>
</dbReference>
<dbReference type="GO" id="GO:0003677">
    <property type="term" value="F:DNA binding"/>
    <property type="evidence" value="ECO:0007669"/>
    <property type="project" value="UniProtKB-UniRule"/>
</dbReference>
<sequence length="89" mass="10142">MAKLMTQTEVQLDPQGRLVIPAQLRRLLGFESGDSLIARTEDGRLILEKAGTIKQRLKNRFAHLPQTTSLAEELIADRREEAKRETSER</sequence>
<dbReference type="STRING" id="42354.SAMN05216333_11124"/>
<dbReference type="PROSITE" id="PS51740">
    <property type="entry name" value="SPOVT_ABRB"/>
    <property type="match status" value="1"/>
</dbReference>
<dbReference type="NCBIfam" id="TIGR01439">
    <property type="entry name" value="lp_hng_hel_AbrB"/>
    <property type="match status" value="1"/>
</dbReference>
<dbReference type="AlphaFoldDB" id="A0A1H8Q6J1"/>
<dbReference type="InterPro" id="IPR007159">
    <property type="entry name" value="SpoVT-AbrB_dom"/>
</dbReference>
<proteinExistence type="predicted"/>
<gene>
    <name evidence="3" type="ORF">SAMN05216333_11124</name>
</gene>
<evidence type="ECO:0000313" key="4">
    <source>
        <dbReference type="Proteomes" id="UP000198814"/>
    </source>
</evidence>
<feature type="domain" description="SpoVT-AbrB" evidence="2">
    <location>
        <begin position="7"/>
        <end position="52"/>
    </location>
</feature>
<keyword evidence="4" id="KW-1185">Reference proteome</keyword>
<protein>
    <submittedName>
        <fullName evidence="3">Looped-hinge helix DNA binding domain-containing protein, AbrB family</fullName>
    </submittedName>
</protein>
<accession>A0A1H8Q6J1</accession>
<evidence type="ECO:0000313" key="3">
    <source>
        <dbReference type="EMBL" id="SEO49839.1"/>
    </source>
</evidence>